<dbReference type="PANTHER" id="PTHR42692:SF2">
    <property type="entry name" value="IG HYPOTHETICAL 16995"/>
    <property type="match status" value="1"/>
</dbReference>
<dbReference type="eggNOG" id="COG1694">
    <property type="taxonomic scope" value="Bacteria"/>
</dbReference>
<dbReference type="SUPFAM" id="SSF101386">
    <property type="entry name" value="all-alpha NTP pyrophosphatases"/>
    <property type="match status" value="1"/>
</dbReference>
<feature type="domain" description="NTP pyrophosphohydrolase MazG-like" evidence="1">
    <location>
        <begin position="31"/>
        <end position="107"/>
    </location>
</feature>
<proteinExistence type="predicted"/>
<dbReference type="InterPro" id="IPR011411">
    <property type="entry name" value="MazG-related_YvdC"/>
</dbReference>
<evidence type="ECO:0000259" key="1">
    <source>
        <dbReference type="Pfam" id="PF03819"/>
    </source>
</evidence>
<evidence type="ECO:0000313" key="3">
    <source>
        <dbReference type="Proteomes" id="UP000050949"/>
    </source>
</evidence>
<accession>A0A0R1XLG7</accession>
<dbReference type="AlphaFoldDB" id="A0A0R1XLG7"/>
<dbReference type="PATRIC" id="fig|1122147.4.peg.2268"/>
<dbReference type="Proteomes" id="UP000050949">
    <property type="component" value="Unassembled WGS sequence"/>
</dbReference>
<dbReference type="CDD" id="cd11523">
    <property type="entry name" value="NTP-PPase"/>
    <property type="match status" value="1"/>
</dbReference>
<protein>
    <submittedName>
        <fullName evidence="2">Pyrophosphatase</fullName>
    </submittedName>
</protein>
<dbReference type="InterPro" id="IPR047046">
    <property type="entry name" value="YpjD/YvdC"/>
</dbReference>
<reference evidence="2 3" key="1">
    <citation type="journal article" date="2015" name="Genome Announc.">
        <title>Expanding the biotechnology potential of lactobacilli through comparative genomics of 213 strains and associated genera.</title>
        <authorList>
            <person name="Sun Z."/>
            <person name="Harris H.M."/>
            <person name="McCann A."/>
            <person name="Guo C."/>
            <person name="Argimon S."/>
            <person name="Zhang W."/>
            <person name="Yang X."/>
            <person name="Jeffery I.B."/>
            <person name="Cooney J.C."/>
            <person name="Kagawa T.F."/>
            <person name="Liu W."/>
            <person name="Song Y."/>
            <person name="Salvetti E."/>
            <person name="Wrobel A."/>
            <person name="Rasinkangas P."/>
            <person name="Parkhill J."/>
            <person name="Rea M.C."/>
            <person name="O'Sullivan O."/>
            <person name="Ritari J."/>
            <person name="Douillard F.P."/>
            <person name="Paul Ross R."/>
            <person name="Yang R."/>
            <person name="Briner A.E."/>
            <person name="Felis G.E."/>
            <person name="de Vos W.M."/>
            <person name="Barrangou R."/>
            <person name="Klaenhammer T.R."/>
            <person name="Caufield P.W."/>
            <person name="Cui Y."/>
            <person name="Zhang H."/>
            <person name="O'Toole P.W."/>
        </authorList>
    </citation>
    <scope>NUCLEOTIDE SEQUENCE [LARGE SCALE GENOMIC DNA]</scope>
    <source>
        <strain evidence="2 3">DSM 16991</strain>
    </source>
</reference>
<dbReference type="InterPro" id="IPR004518">
    <property type="entry name" value="MazG-like_dom"/>
</dbReference>
<organism evidence="2 3">
    <name type="scientific">Schleiferilactobacillus harbinensis DSM 16991</name>
    <dbReference type="NCBI Taxonomy" id="1122147"/>
    <lineage>
        <taxon>Bacteria</taxon>
        <taxon>Bacillati</taxon>
        <taxon>Bacillota</taxon>
        <taxon>Bacilli</taxon>
        <taxon>Lactobacillales</taxon>
        <taxon>Lactobacillaceae</taxon>
        <taxon>Schleiferilactobacillus</taxon>
    </lineage>
</organism>
<comment type="caution">
    <text evidence="2">The sequence shown here is derived from an EMBL/GenBank/DDBJ whole genome shotgun (WGS) entry which is preliminary data.</text>
</comment>
<dbReference type="Gene3D" id="1.10.287.1080">
    <property type="entry name" value="MazG-like"/>
    <property type="match status" value="1"/>
</dbReference>
<dbReference type="EMBL" id="AZFW01000037">
    <property type="protein sequence ID" value="KRM28102.1"/>
    <property type="molecule type" value="Genomic_DNA"/>
</dbReference>
<dbReference type="PANTHER" id="PTHR42692">
    <property type="entry name" value="NUCLEOTIDE PYROPHOSPHOHYDROLASE"/>
    <property type="match status" value="1"/>
</dbReference>
<sequence length="114" mass="13137">MEAVLLNLANHQAWLIDFYKRHDWYHFSPFVYLNFLTEETGEVARAIRALEIGRHHPGEKPQTPAEKTANLKEELTDVLDQVLVIGAKFGIDPEALLAQSESKLSRRFNEEQPH</sequence>
<name>A0A0R1XLG7_9LACO</name>
<gene>
    <name evidence="2" type="ORF">FC91_GL002193</name>
</gene>
<dbReference type="PIRSF" id="PIRSF036521">
    <property type="entry name" value="UCP036521_pph"/>
    <property type="match status" value="1"/>
</dbReference>
<dbReference type="Pfam" id="PF03819">
    <property type="entry name" value="MazG"/>
    <property type="match status" value="1"/>
</dbReference>
<evidence type="ECO:0000313" key="2">
    <source>
        <dbReference type="EMBL" id="KRM28102.1"/>
    </source>
</evidence>